<dbReference type="AlphaFoldDB" id="A0A6C0HWR4"/>
<organism evidence="1">
    <name type="scientific">viral metagenome</name>
    <dbReference type="NCBI Taxonomy" id="1070528"/>
    <lineage>
        <taxon>unclassified sequences</taxon>
        <taxon>metagenomes</taxon>
        <taxon>organismal metagenomes</taxon>
    </lineage>
</organism>
<name>A0A6C0HWR4_9ZZZZ</name>
<accession>A0A6C0HWR4</accession>
<evidence type="ECO:0000313" key="1">
    <source>
        <dbReference type="EMBL" id="QHT84596.1"/>
    </source>
</evidence>
<proteinExistence type="predicted"/>
<protein>
    <submittedName>
        <fullName evidence="1">Uncharacterized protein</fullName>
    </submittedName>
</protein>
<reference evidence="1" key="1">
    <citation type="journal article" date="2020" name="Nature">
        <title>Giant virus diversity and host interactions through global metagenomics.</title>
        <authorList>
            <person name="Schulz F."/>
            <person name="Roux S."/>
            <person name="Paez-Espino D."/>
            <person name="Jungbluth S."/>
            <person name="Walsh D.A."/>
            <person name="Denef V.J."/>
            <person name="McMahon K.D."/>
            <person name="Konstantinidis K.T."/>
            <person name="Eloe-Fadrosh E.A."/>
            <person name="Kyrpides N.C."/>
            <person name="Woyke T."/>
        </authorList>
    </citation>
    <scope>NUCLEOTIDE SEQUENCE</scope>
    <source>
        <strain evidence="1">GVMAG-M-3300023184-177</strain>
    </source>
</reference>
<dbReference type="EMBL" id="MN740020">
    <property type="protein sequence ID" value="QHT84596.1"/>
    <property type="molecule type" value="Genomic_DNA"/>
</dbReference>
<sequence length="228" mass="25953">MDEMKKNDYMNGGGWRDLFSRNKKTTADMVSNEMEELLSNEIEQLKKYIVAPSELNKFFKKIYIKDTTGLVTTGLVTTGLVTTGLVTTGLVTTGLVTTGLVIPRDKVKPKELPLVGFTVDPIKSEKEIDDMVRTSIFNNINTTINYDSHELPDEIEIPIKKYKKSDSYKVKVEIESVKISKKDLLIHLANFKIDLDESLEKVIKNLDRLKQNMLGDRLINLGNFKFFL</sequence>